<evidence type="ECO:0000313" key="2">
    <source>
        <dbReference type="Proteomes" id="UP000218334"/>
    </source>
</evidence>
<evidence type="ECO:0008006" key="3">
    <source>
        <dbReference type="Google" id="ProtNLM"/>
    </source>
</evidence>
<reference evidence="2" key="1">
    <citation type="journal article" date="2017" name="Nat. Ecol. Evol.">
        <title>Genome expansion and lineage-specific genetic innovations in the forest pathogenic fungi Armillaria.</title>
        <authorList>
            <person name="Sipos G."/>
            <person name="Prasanna A.N."/>
            <person name="Walter M.C."/>
            <person name="O'Connor E."/>
            <person name="Balint B."/>
            <person name="Krizsan K."/>
            <person name="Kiss B."/>
            <person name="Hess J."/>
            <person name="Varga T."/>
            <person name="Slot J."/>
            <person name="Riley R."/>
            <person name="Boka B."/>
            <person name="Rigling D."/>
            <person name="Barry K."/>
            <person name="Lee J."/>
            <person name="Mihaltcheva S."/>
            <person name="LaButti K."/>
            <person name="Lipzen A."/>
            <person name="Waldron R."/>
            <person name="Moloney N.M."/>
            <person name="Sperisen C."/>
            <person name="Kredics L."/>
            <person name="Vagvoelgyi C."/>
            <person name="Patrignani A."/>
            <person name="Fitzpatrick D."/>
            <person name="Nagy I."/>
            <person name="Doyle S."/>
            <person name="Anderson J.B."/>
            <person name="Grigoriev I.V."/>
            <person name="Gueldener U."/>
            <person name="Muensterkoetter M."/>
            <person name="Nagy L.G."/>
        </authorList>
    </citation>
    <scope>NUCLEOTIDE SEQUENCE [LARGE SCALE GENOMIC DNA]</scope>
    <source>
        <strain evidence="2">28-4</strain>
    </source>
</reference>
<name>A0A2H3AJ85_9AGAR</name>
<evidence type="ECO:0000313" key="1">
    <source>
        <dbReference type="EMBL" id="PBK59009.1"/>
    </source>
</evidence>
<dbReference type="Proteomes" id="UP000218334">
    <property type="component" value="Unassembled WGS sequence"/>
</dbReference>
<accession>A0A2H3AJ85</accession>
<dbReference type="EMBL" id="KZ293515">
    <property type="protein sequence ID" value="PBK59009.1"/>
    <property type="molecule type" value="Genomic_DNA"/>
</dbReference>
<gene>
    <name evidence="1" type="ORF">ARMSODRAFT_1027762</name>
</gene>
<proteinExistence type="predicted"/>
<sequence length="302" mass="35565">MQVEKLDLEVTIFSRTKTDLGEWKYGRIISSALANTPCANLGPHGVFEKLNMTLGTSYIPDFAIFSVLDSYIRDNHDFGTVYAYLRYYYDCCNFPYIEDMLCSDEKEDREMQSELLEDGMITLTDDAGGPYWVPIWGSVRMWGISHAWMDEKDHKDMWTPINGYEWPVPMPKDASLDLIRIEMLNLGAEYAWFDVLCLRQMYAVREDHREEDLRKDDLRKEEWKLDVPTIGFVYDMRYWSHRRNSRIVGYFSGLGRPLNFKLGNFESHRCWLNRAWTLQEIPPCKRYAPLMHSCHGQRSGQL</sequence>
<organism evidence="1 2">
    <name type="scientific">Armillaria solidipes</name>
    <dbReference type="NCBI Taxonomy" id="1076256"/>
    <lineage>
        <taxon>Eukaryota</taxon>
        <taxon>Fungi</taxon>
        <taxon>Dikarya</taxon>
        <taxon>Basidiomycota</taxon>
        <taxon>Agaricomycotina</taxon>
        <taxon>Agaricomycetes</taxon>
        <taxon>Agaricomycetidae</taxon>
        <taxon>Agaricales</taxon>
        <taxon>Marasmiineae</taxon>
        <taxon>Physalacriaceae</taxon>
        <taxon>Armillaria</taxon>
    </lineage>
</organism>
<protein>
    <recommendedName>
        <fullName evidence="3">Heterokaryon incompatibility domain-containing protein</fullName>
    </recommendedName>
</protein>
<dbReference type="AlphaFoldDB" id="A0A2H3AJ85"/>
<keyword evidence="2" id="KW-1185">Reference proteome</keyword>